<dbReference type="AlphaFoldDB" id="A0A6J6B2Q1"/>
<protein>
    <submittedName>
        <fullName evidence="2">Unannotated protein</fullName>
    </submittedName>
</protein>
<proteinExistence type="predicted"/>
<dbReference type="EMBL" id="CAEZSN010000002">
    <property type="protein sequence ID" value="CAB4533261.1"/>
    <property type="molecule type" value="Genomic_DNA"/>
</dbReference>
<evidence type="ECO:0000313" key="3">
    <source>
        <dbReference type="EMBL" id="CAB4605324.1"/>
    </source>
</evidence>
<dbReference type="Pfam" id="PF13834">
    <property type="entry name" value="DUF4193"/>
    <property type="match status" value="1"/>
</dbReference>
<feature type="region of interest" description="Disordered" evidence="1">
    <location>
        <begin position="1"/>
        <end position="45"/>
    </location>
</feature>
<feature type="compositionally biased region" description="Basic and acidic residues" evidence="1">
    <location>
        <begin position="1"/>
        <end position="12"/>
    </location>
</feature>
<organism evidence="2">
    <name type="scientific">freshwater metagenome</name>
    <dbReference type="NCBI Taxonomy" id="449393"/>
    <lineage>
        <taxon>unclassified sequences</taxon>
        <taxon>metagenomes</taxon>
        <taxon>ecological metagenomes</taxon>
    </lineage>
</organism>
<dbReference type="EMBL" id="CAEZUR010000027">
    <property type="protein sequence ID" value="CAB4605324.1"/>
    <property type="molecule type" value="Genomic_DNA"/>
</dbReference>
<name>A0A6J6B2Q1_9ZZZZ</name>
<evidence type="ECO:0000313" key="2">
    <source>
        <dbReference type="EMBL" id="CAB4533261.1"/>
    </source>
</evidence>
<evidence type="ECO:0000256" key="1">
    <source>
        <dbReference type="SAM" id="MobiDB-lite"/>
    </source>
</evidence>
<accession>A0A6J6B2Q1</accession>
<reference evidence="2" key="1">
    <citation type="submission" date="2020-05" db="EMBL/GenBank/DDBJ databases">
        <authorList>
            <person name="Chiriac C."/>
            <person name="Salcher M."/>
            <person name="Ghai R."/>
            <person name="Kavagutti S V."/>
        </authorList>
    </citation>
    <scope>NUCLEOTIDE SEQUENCE</scope>
</reference>
<sequence>MATDYDAPRKNDDDAESLDALKERLPEKSSVSSELDEIDHSGEIIDPDKHDELTEVVVIPQQSDEFTCMSCFIVKHNSQMAKKKNSKDVSYCVECAG</sequence>
<gene>
    <name evidence="2" type="ORF">UFOPK1433_00036</name>
    <name evidence="3" type="ORF">UFOPK1843_00463</name>
</gene>
<dbReference type="InterPro" id="IPR025242">
    <property type="entry name" value="DUF4193"/>
</dbReference>